<evidence type="ECO:0000256" key="8">
    <source>
        <dbReference type="ARBA" id="ARBA00023136"/>
    </source>
</evidence>
<dbReference type="InterPro" id="IPR039731">
    <property type="entry name" value="Rce1"/>
</dbReference>
<sequence>MPPPHTAGWKEKGFSYLENLKSYWKDDVPPPPSISETAALLFAIGFTLAYIAPFYLSPTLRTSPLNSRDSPAVIAARVRAVTITCLLCAAVTLYVLLVIGKLPLFAAFQLLGVWPVSLSDIAKVLLLCVILFVGPLYEGIIVEKAWKHGLFSLAVWKDYFWDDPRSNRNLVVAPVSEEWVFRSLTLSLYLLARAAPVRTIILKTPLIFGLAHLHHLAEFLQTHTTSNRKLPPLNVVVMGVLRSVFQFSYTSLFGFFAAFVYLRTGSVLAAIVAHSFCNRMGLPRLSGRVGQFDTFELSDMTPDVAQGKRQDGDAKDGPTRTNVGPVSMNLSIGWSVVYYALLLVGAYGFYRTLWVLTESRHALVKI</sequence>
<feature type="transmembrane region" description="Helical" evidence="11">
    <location>
        <begin position="111"/>
        <end position="137"/>
    </location>
</feature>
<evidence type="ECO:0000256" key="2">
    <source>
        <dbReference type="ARBA" id="ARBA00006897"/>
    </source>
</evidence>
<dbReference type="InterPro" id="IPR003675">
    <property type="entry name" value="Rce1/LyrA-like_dom"/>
</dbReference>
<keyword evidence="6" id="KW-0256">Endoplasmic reticulum</keyword>
<keyword evidence="5" id="KW-0378">Hydrolase</keyword>
<evidence type="ECO:0000256" key="11">
    <source>
        <dbReference type="SAM" id="Phobius"/>
    </source>
</evidence>
<keyword evidence="8 11" id="KW-0472">Membrane</keyword>
<evidence type="ECO:0000313" key="13">
    <source>
        <dbReference type="EMBL" id="KAF2722147.1"/>
    </source>
</evidence>
<organism evidence="13 14">
    <name type="scientific">Polychaeton citri CBS 116435</name>
    <dbReference type="NCBI Taxonomy" id="1314669"/>
    <lineage>
        <taxon>Eukaryota</taxon>
        <taxon>Fungi</taxon>
        <taxon>Dikarya</taxon>
        <taxon>Ascomycota</taxon>
        <taxon>Pezizomycotina</taxon>
        <taxon>Dothideomycetes</taxon>
        <taxon>Dothideomycetidae</taxon>
        <taxon>Capnodiales</taxon>
        <taxon>Capnodiaceae</taxon>
        <taxon>Polychaeton</taxon>
    </lineage>
</organism>
<keyword evidence="7 11" id="KW-1133">Transmembrane helix</keyword>
<comment type="catalytic activity">
    <reaction evidence="9">
        <text>Hydrolyzes the peptide bond -P2-(S-farnesyl or geranylgeranyl)C-P1'-P2'-P3'-COOH where P1' and P2' are amino acids with aliphatic sidechains and P3' is any C-terminal residue.</text>
        <dbReference type="EC" id="3.4.26.1"/>
    </reaction>
</comment>
<proteinExistence type="inferred from homology"/>
<dbReference type="Proteomes" id="UP000799441">
    <property type="component" value="Unassembled WGS sequence"/>
</dbReference>
<evidence type="ECO:0000256" key="3">
    <source>
        <dbReference type="ARBA" id="ARBA00022670"/>
    </source>
</evidence>
<dbReference type="Pfam" id="PF02517">
    <property type="entry name" value="Rce1-like"/>
    <property type="match status" value="1"/>
</dbReference>
<dbReference type="OrthoDB" id="271604at2759"/>
<dbReference type="GO" id="GO:0005789">
    <property type="term" value="C:endoplasmic reticulum membrane"/>
    <property type="evidence" value="ECO:0007669"/>
    <property type="project" value="UniProtKB-SubCell"/>
</dbReference>
<keyword evidence="4 11" id="KW-0812">Transmembrane</keyword>
<evidence type="ECO:0000313" key="14">
    <source>
        <dbReference type="Proteomes" id="UP000799441"/>
    </source>
</evidence>
<dbReference type="PANTHER" id="PTHR13046:SF0">
    <property type="entry name" value="CAAX PRENYL PROTEASE 2"/>
    <property type="match status" value="1"/>
</dbReference>
<feature type="transmembrane region" description="Helical" evidence="11">
    <location>
        <begin position="38"/>
        <end position="57"/>
    </location>
</feature>
<dbReference type="PANTHER" id="PTHR13046">
    <property type="entry name" value="PROTEASE U48 CAAX PRENYL PROTEASE RCE1"/>
    <property type="match status" value="1"/>
</dbReference>
<dbReference type="AlphaFoldDB" id="A0A9P4Q7Q1"/>
<gene>
    <name evidence="13" type="ORF">K431DRAFT_60997</name>
</gene>
<feature type="transmembrane region" description="Helical" evidence="11">
    <location>
        <begin position="332"/>
        <end position="350"/>
    </location>
</feature>
<name>A0A9P4Q7Q1_9PEZI</name>
<dbReference type="GO" id="GO:0071586">
    <property type="term" value="P:CAAX-box protein processing"/>
    <property type="evidence" value="ECO:0007669"/>
    <property type="project" value="InterPro"/>
</dbReference>
<keyword evidence="14" id="KW-1185">Reference proteome</keyword>
<feature type="transmembrane region" description="Helical" evidence="11">
    <location>
        <begin position="252"/>
        <end position="276"/>
    </location>
</feature>
<dbReference type="EMBL" id="MU003785">
    <property type="protein sequence ID" value="KAF2722147.1"/>
    <property type="molecule type" value="Genomic_DNA"/>
</dbReference>
<feature type="transmembrane region" description="Helical" evidence="11">
    <location>
        <begin position="78"/>
        <end position="99"/>
    </location>
</feature>
<evidence type="ECO:0000256" key="4">
    <source>
        <dbReference type="ARBA" id="ARBA00022692"/>
    </source>
</evidence>
<evidence type="ECO:0000259" key="12">
    <source>
        <dbReference type="Pfam" id="PF02517"/>
    </source>
</evidence>
<comment type="subcellular location">
    <subcellularLocation>
        <location evidence="1">Endoplasmic reticulum membrane</location>
        <topology evidence="1">Multi-pass membrane protein</topology>
    </subcellularLocation>
</comment>
<evidence type="ECO:0000256" key="9">
    <source>
        <dbReference type="ARBA" id="ARBA00047280"/>
    </source>
</evidence>
<comment type="caution">
    <text evidence="13">The sequence shown here is derived from an EMBL/GenBank/DDBJ whole genome shotgun (WGS) entry which is preliminary data.</text>
</comment>
<feature type="domain" description="CAAX prenyl protease 2/Lysostaphin resistance protein A-like" evidence="12">
    <location>
        <begin position="169"/>
        <end position="278"/>
    </location>
</feature>
<evidence type="ECO:0000256" key="7">
    <source>
        <dbReference type="ARBA" id="ARBA00022989"/>
    </source>
</evidence>
<protein>
    <recommendedName>
        <fullName evidence="10">intramembrane prenyl-peptidase Rce1</fullName>
        <ecNumber evidence="10">3.4.26.1</ecNumber>
    </recommendedName>
</protein>
<evidence type="ECO:0000256" key="10">
    <source>
        <dbReference type="ARBA" id="ARBA00049729"/>
    </source>
</evidence>
<reference evidence="13" key="1">
    <citation type="journal article" date="2020" name="Stud. Mycol.">
        <title>101 Dothideomycetes genomes: a test case for predicting lifestyles and emergence of pathogens.</title>
        <authorList>
            <person name="Haridas S."/>
            <person name="Albert R."/>
            <person name="Binder M."/>
            <person name="Bloem J."/>
            <person name="Labutti K."/>
            <person name="Salamov A."/>
            <person name="Andreopoulos B."/>
            <person name="Baker S."/>
            <person name="Barry K."/>
            <person name="Bills G."/>
            <person name="Bluhm B."/>
            <person name="Cannon C."/>
            <person name="Castanera R."/>
            <person name="Culley D."/>
            <person name="Daum C."/>
            <person name="Ezra D."/>
            <person name="Gonzalez J."/>
            <person name="Henrissat B."/>
            <person name="Kuo A."/>
            <person name="Liang C."/>
            <person name="Lipzen A."/>
            <person name="Lutzoni F."/>
            <person name="Magnuson J."/>
            <person name="Mondo S."/>
            <person name="Nolan M."/>
            <person name="Ohm R."/>
            <person name="Pangilinan J."/>
            <person name="Park H.-J."/>
            <person name="Ramirez L."/>
            <person name="Alfaro M."/>
            <person name="Sun H."/>
            <person name="Tritt A."/>
            <person name="Yoshinaga Y."/>
            <person name="Zwiers L.-H."/>
            <person name="Turgeon B."/>
            <person name="Goodwin S."/>
            <person name="Spatafora J."/>
            <person name="Crous P."/>
            <person name="Grigoriev I."/>
        </authorList>
    </citation>
    <scope>NUCLEOTIDE SEQUENCE</scope>
    <source>
        <strain evidence="13">CBS 116435</strain>
    </source>
</reference>
<dbReference type="GO" id="GO:0004222">
    <property type="term" value="F:metalloendopeptidase activity"/>
    <property type="evidence" value="ECO:0007669"/>
    <property type="project" value="InterPro"/>
</dbReference>
<keyword evidence="3" id="KW-0645">Protease</keyword>
<dbReference type="EC" id="3.4.26.1" evidence="10"/>
<comment type="similarity">
    <text evidence="2">Belongs to the peptidase U48 family.</text>
</comment>
<accession>A0A9P4Q7Q1</accession>
<evidence type="ECO:0000256" key="6">
    <source>
        <dbReference type="ARBA" id="ARBA00022824"/>
    </source>
</evidence>
<evidence type="ECO:0000256" key="5">
    <source>
        <dbReference type="ARBA" id="ARBA00022801"/>
    </source>
</evidence>
<evidence type="ECO:0000256" key="1">
    <source>
        <dbReference type="ARBA" id="ARBA00004477"/>
    </source>
</evidence>